<keyword evidence="2" id="KW-0472">Membrane</keyword>
<protein>
    <submittedName>
        <fullName evidence="3">Uncharacterized protein</fullName>
    </submittedName>
</protein>
<keyword evidence="4" id="KW-1185">Reference proteome</keyword>
<feature type="region of interest" description="Disordered" evidence="1">
    <location>
        <begin position="71"/>
        <end position="93"/>
    </location>
</feature>
<reference evidence="3 4" key="1">
    <citation type="submission" date="2018-05" db="EMBL/GenBank/DDBJ databases">
        <title>Draft genome of Methanospirillum lacunae Ki8-1.</title>
        <authorList>
            <person name="Dueholm M.S."/>
            <person name="Nielsen P.H."/>
            <person name="Bakmann L.F."/>
            <person name="Otzen D.E."/>
        </authorList>
    </citation>
    <scope>NUCLEOTIDE SEQUENCE [LARGE SCALE GENOMIC DNA]</scope>
    <source>
        <strain evidence="3 4">Ki8-1</strain>
    </source>
</reference>
<comment type="caution">
    <text evidence="3">The sequence shown here is derived from an EMBL/GenBank/DDBJ whole genome shotgun (WGS) entry which is preliminary data.</text>
</comment>
<evidence type="ECO:0000256" key="1">
    <source>
        <dbReference type="SAM" id="MobiDB-lite"/>
    </source>
</evidence>
<dbReference type="AlphaFoldDB" id="A0A2V2N5J1"/>
<evidence type="ECO:0000313" key="4">
    <source>
        <dbReference type="Proteomes" id="UP000245657"/>
    </source>
</evidence>
<feature type="compositionally biased region" description="Low complexity" evidence="1">
    <location>
        <begin position="84"/>
        <end position="93"/>
    </location>
</feature>
<name>A0A2V2N5J1_9EURY</name>
<organism evidence="3 4">
    <name type="scientific">Methanospirillum lacunae</name>
    <dbReference type="NCBI Taxonomy" id="668570"/>
    <lineage>
        <taxon>Archaea</taxon>
        <taxon>Methanobacteriati</taxon>
        <taxon>Methanobacteriota</taxon>
        <taxon>Stenosarchaea group</taxon>
        <taxon>Methanomicrobia</taxon>
        <taxon>Methanomicrobiales</taxon>
        <taxon>Methanospirillaceae</taxon>
        <taxon>Methanospirillum</taxon>
    </lineage>
</organism>
<dbReference type="Proteomes" id="UP000245657">
    <property type="component" value="Unassembled WGS sequence"/>
</dbReference>
<keyword evidence="2" id="KW-1133">Transmembrane helix</keyword>
<evidence type="ECO:0000313" key="3">
    <source>
        <dbReference type="EMBL" id="PWR73016.1"/>
    </source>
</evidence>
<gene>
    <name evidence="3" type="ORF">DK846_05930</name>
</gene>
<evidence type="ECO:0000256" key="2">
    <source>
        <dbReference type="SAM" id="Phobius"/>
    </source>
</evidence>
<sequence length="156" mass="16796">MGVNPGPARIVPGVSVRISGWVILLGILVFFFALLVVPVYASSEQHSPTMIIPTKYHLMLIDMVEEEHAASPVATPTPDITTLSAKSENSASVSSTDDSALLSAGLKRDASRSLMGRGFVQTNFDVSFDNQGKKIDNHEMFSARGLFDVHVTHGLN</sequence>
<feature type="transmembrane region" description="Helical" evidence="2">
    <location>
        <begin position="20"/>
        <end position="41"/>
    </location>
</feature>
<accession>A0A2V2N5J1</accession>
<proteinExistence type="predicted"/>
<keyword evidence="2" id="KW-0812">Transmembrane</keyword>
<dbReference type="EMBL" id="QGMY01000005">
    <property type="protein sequence ID" value="PWR73016.1"/>
    <property type="molecule type" value="Genomic_DNA"/>
</dbReference>
<dbReference type="GeneID" id="97548950"/>
<dbReference type="RefSeq" id="WP_109968021.1">
    <property type="nucleotide sequence ID" value="NZ_CP176093.1"/>
</dbReference>